<feature type="region of interest" description="Disordered" evidence="1">
    <location>
        <begin position="56"/>
        <end position="89"/>
    </location>
</feature>
<dbReference type="PROSITE" id="PS00973">
    <property type="entry name" value="USP_2"/>
    <property type="match status" value="1"/>
</dbReference>
<dbReference type="SUPFAM" id="SSF54001">
    <property type="entry name" value="Cysteine proteinases"/>
    <property type="match status" value="1"/>
</dbReference>
<dbReference type="InterPro" id="IPR001394">
    <property type="entry name" value="Peptidase_C19_UCH"/>
</dbReference>
<evidence type="ECO:0000313" key="4">
    <source>
        <dbReference type="Proteomes" id="UP000694892"/>
    </source>
</evidence>
<feature type="compositionally biased region" description="Low complexity" evidence="1">
    <location>
        <begin position="404"/>
        <end position="418"/>
    </location>
</feature>
<feature type="compositionally biased region" description="Low complexity" evidence="1">
    <location>
        <begin position="56"/>
        <end position="66"/>
    </location>
</feature>
<dbReference type="PROSITE" id="PS50235">
    <property type="entry name" value="USP_3"/>
    <property type="match status" value="1"/>
</dbReference>
<name>A0A974H215_XENLA</name>
<evidence type="ECO:0000259" key="2">
    <source>
        <dbReference type="PROSITE" id="PS50235"/>
    </source>
</evidence>
<evidence type="ECO:0000256" key="1">
    <source>
        <dbReference type="SAM" id="MobiDB-lite"/>
    </source>
</evidence>
<dbReference type="PANTHER" id="PTHR24006:SF727">
    <property type="entry name" value="UBIQUITIN CARBOXYL-TERMINAL HYDROLASE 42"/>
    <property type="match status" value="1"/>
</dbReference>
<dbReference type="Proteomes" id="UP000694892">
    <property type="component" value="Chromosome 9_10S"/>
</dbReference>
<dbReference type="EMBL" id="CM004483">
    <property type="protein sequence ID" value="OCT61595.1"/>
    <property type="molecule type" value="Genomic_DNA"/>
</dbReference>
<dbReference type="OMA" id="HSETCHR"/>
<dbReference type="PANTHER" id="PTHR24006">
    <property type="entry name" value="UBIQUITIN CARBOXYL-TERMINAL HYDROLASE"/>
    <property type="match status" value="1"/>
</dbReference>
<sequence>MTIIDKVYSGPDACQNQTVAPSSGEMENGSSVWGVVSSLAKIGHGVVPAAAVYSSSSVPEKPVPSEQNDPRVPGDGTDPPKKTGDGIDPPEIIFPPEKICLKWQRVQKCLTYTAPLSNYLISREHSETCHRQDFCMMCVMQTHISMALSNSGGVIKPSAVVNNLRRISKNFRYGSQEDAHEFLHYTVDEMQKSCIRGSCRLVRHTQATTLIHQVFGGYLRSRVTCLNCRAVSDIYDQYLDLTLEIKMAHSVNQALEQFVRPEQLNGDNAYKCSKCKQVVTASKRFTIHRTSNVLTLSLKRFARFNGGKLSKEIKYPEYLDLRPYTSDPNGEPIIYALYAVLIHTGFSCHGGHYYCYVKACNEKWYLMNDSTVSTTDIRTVLNQQAYLLFYVRSRTFQSATASYSLHSTSPSSPQPSSSQRAGSAKSVLVGPPRKIKNSKHMNGKKSPKNQMNNSVVNTNNMNHKRPPLGNTVVNRPTLINIPNNKKQKITISINKCHQKGLSLPTVHKTESLHQPTPSSTITKHSNKPTSNTSVLLVRKHSPSKLYSGPVVNGTCKARSSLLVPYGADSSENSEEKYKGLDNSNWNGKSINGEMSKNGLSLLKDKSPPCNSFKTSSEKEEQLIDLVSSSDTNDNVNVPEVSHSHKVGNPAESSSLKKTEALTQDVDTILPLNKEKNPLIICSNTSEDRSVQNKMDQPSKQLVENAKSEEVQSTSVDSTDFGQQENGTADTSSDVGTFKNTLVNSSSEGGHDMETFDEPSMNKCDNVLPALLTASDTNQSFVVAEPDNKNAQEKHTTIKREKRSHSRERTKCDRYRPSHCNEYRHRDHYRRNSPYNKHSHHRGRSRSRGRYETSKNFYYSSKKDRSRSRERNYHYKSRRYDSYRHYNDYHTSHGYRDREYQDRRSSYEEVNYHRKSYNSYRSSWSYYPRDKEQEYFNSPKHTTYYSSSLPKLKKSL</sequence>
<dbReference type="GO" id="GO:0042981">
    <property type="term" value="P:regulation of apoptotic process"/>
    <property type="evidence" value="ECO:0007669"/>
    <property type="project" value="TreeGrafter"/>
</dbReference>
<dbReference type="InterPro" id="IPR050164">
    <property type="entry name" value="Peptidase_C19"/>
</dbReference>
<accession>A0A974H215</accession>
<protein>
    <recommendedName>
        <fullName evidence="2">USP domain-containing protein</fullName>
    </recommendedName>
</protein>
<feature type="compositionally biased region" description="Basic and acidic residues" evidence="1">
    <location>
        <begin position="785"/>
        <end position="798"/>
    </location>
</feature>
<dbReference type="InterPro" id="IPR038765">
    <property type="entry name" value="Papain-like_cys_pep_sf"/>
</dbReference>
<dbReference type="FunFam" id="3.90.70.10:FF:000119">
    <property type="entry name" value="Ubiquitin specific peptidase 36"/>
    <property type="match status" value="1"/>
</dbReference>
<dbReference type="GO" id="GO:0004843">
    <property type="term" value="F:cysteine-type deubiquitinase activity"/>
    <property type="evidence" value="ECO:0007669"/>
    <property type="project" value="InterPro"/>
</dbReference>
<proteinExistence type="predicted"/>
<gene>
    <name evidence="3" type="ORF">XELAEV_18047623mg</name>
</gene>
<reference evidence="4" key="1">
    <citation type="journal article" date="2016" name="Nature">
        <title>Genome evolution in the allotetraploid frog Xenopus laevis.</title>
        <authorList>
            <person name="Session A.M."/>
            <person name="Uno Y."/>
            <person name="Kwon T."/>
            <person name="Chapman J.A."/>
            <person name="Toyoda A."/>
            <person name="Takahashi S."/>
            <person name="Fukui A."/>
            <person name="Hikosaka A."/>
            <person name="Suzuki A."/>
            <person name="Kondo M."/>
            <person name="van Heeringen S.J."/>
            <person name="Quigley I."/>
            <person name="Heinz S."/>
            <person name="Ogino H."/>
            <person name="Ochi H."/>
            <person name="Hellsten U."/>
            <person name="Lyons J.B."/>
            <person name="Simakov O."/>
            <person name="Putnam N."/>
            <person name="Stites J."/>
            <person name="Kuroki Y."/>
            <person name="Tanaka T."/>
            <person name="Michiue T."/>
            <person name="Watanabe M."/>
            <person name="Bogdanovic O."/>
            <person name="Lister R."/>
            <person name="Georgiou G."/>
            <person name="Paranjpe S.S."/>
            <person name="van Kruijsbergen I."/>
            <person name="Shu S."/>
            <person name="Carlson J."/>
            <person name="Kinoshita T."/>
            <person name="Ohta Y."/>
            <person name="Mawaribuchi S."/>
            <person name="Jenkins J."/>
            <person name="Grimwood J."/>
            <person name="Schmutz J."/>
            <person name="Mitros T."/>
            <person name="Mozaffari S.V."/>
            <person name="Suzuki Y."/>
            <person name="Haramoto Y."/>
            <person name="Yamamoto T.S."/>
            <person name="Takagi C."/>
            <person name="Heald R."/>
            <person name="Miller K."/>
            <person name="Haudenschild C."/>
            <person name="Kitzman J."/>
            <person name="Nakayama T."/>
            <person name="Izutsu Y."/>
            <person name="Robert J."/>
            <person name="Fortriede J."/>
            <person name="Burns K."/>
            <person name="Lotay V."/>
            <person name="Karimi K."/>
            <person name="Yasuoka Y."/>
            <person name="Dichmann D.S."/>
            <person name="Flajnik M.F."/>
            <person name="Houston D.W."/>
            <person name="Shendure J."/>
            <person name="DuPasquier L."/>
            <person name="Vize P.D."/>
            <person name="Zorn A.M."/>
            <person name="Ito M."/>
            <person name="Marcotte E.M."/>
            <person name="Wallingford J.B."/>
            <person name="Ito Y."/>
            <person name="Asashima M."/>
            <person name="Ueno N."/>
            <person name="Matsuda Y."/>
            <person name="Veenstra G.J."/>
            <person name="Fujiyama A."/>
            <person name="Harland R.M."/>
            <person name="Taira M."/>
            <person name="Rokhsar D.S."/>
        </authorList>
    </citation>
    <scope>NUCLEOTIDE SEQUENCE [LARGE SCALE GENOMIC DNA]</scope>
    <source>
        <strain evidence="4">J</strain>
    </source>
</reference>
<feature type="region of interest" description="Disordered" evidence="1">
    <location>
        <begin position="596"/>
        <end position="618"/>
    </location>
</feature>
<dbReference type="InterPro" id="IPR028889">
    <property type="entry name" value="USP"/>
</dbReference>
<dbReference type="AlphaFoldDB" id="A0A974H215"/>
<feature type="region of interest" description="Disordered" evidence="1">
    <location>
        <begin position="404"/>
        <end position="476"/>
    </location>
</feature>
<feature type="compositionally biased region" description="Basic and acidic residues" evidence="1">
    <location>
        <begin position="806"/>
        <end position="824"/>
    </location>
</feature>
<dbReference type="GO" id="GO:0005634">
    <property type="term" value="C:nucleus"/>
    <property type="evidence" value="ECO:0007669"/>
    <property type="project" value="TreeGrafter"/>
</dbReference>
<dbReference type="CDD" id="cd02661">
    <property type="entry name" value="Peptidase_C19E"/>
    <property type="match status" value="1"/>
</dbReference>
<feature type="region of interest" description="Disordered" evidence="1">
    <location>
        <begin position="509"/>
        <end position="532"/>
    </location>
</feature>
<dbReference type="Pfam" id="PF00443">
    <property type="entry name" value="UCH"/>
    <property type="match status" value="1"/>
</dbReference>
<dbReference type="GO" id="GO:0016579">
    <property type="term" value="P:protein deubiquitination"/>
    <property type="evidence" value="ECO:0007669"/>
    <property type="project" value="InterPro"/>
</dbReference>
<feature type="region of interest" description="Disordered" evidence="1">
    <location>
        <begin position="701"/>
        <end position="760"/>
    </location>
</feature>
<organism evidence="3 4">
    <name type="scientific">Xenopus laevis</name>
    <name type="common">African clawed frog</name>
    <dbReference type="NCBI Taxonomy" id="8355"/>
    <lineage>
        <taxon>Eukaryota</taxon>
        <taxon>Metazoa</taxon>
        <taxon>Chordata</taxon>
        <taxon>Craniata</taxon>
        <taxon>Vertebrata</taxon>
        <taxon>Euteleostomi</taxon>
        <taxon>Amphibia</taxon>
        <taxon>Batrachia</taxon>
        <taxon>Anura</taxon>
        <taxon>Pipoidea</taxon>
        <taxon>Pipidae</taxon>
        <taxon>Xenopodinae</taxon>
        <taxon>Xenopus</taxon>
        <taxon>Xenopus</taxon>
    </lineage>
</organism>
<feature type="compositionally biased region" description="Low complexity" evidence="1">
    <location>
        <begin position="449"/>
        <end position="461"/>
    </location>
</feature>
<feature type="compositionally biased region" description="Basic and acidic residues" evidence="1">
    <location>
        <begin position="860"/>
        <end position="877"/>
    </location>
</feature>
<dbReference type="GO" id="GO:0005829">
    <property type="term" value="C:cytosol"/>
    <property type="evidence" value="ECO:0007669"/>
    <property type="project" value="TreeGrafter"/>
</dbReference>
<feature type="region of interest" description="Disordered" evidence="1">
    <location>
        <begin position="782"/>
        <end position="877"/>
    </location>
</feature>
<feature type="compositionally biased region" description="Basic residues" evidence="1">
    <location>
        <begin position="825"/>
        <end position="847"/>
    </location>
</feature>
<feature type="domain" description="USP" evidence="2">
    <location>
        <begin position="92"/>
        <end position="393"/>
    </location>
</feature>
<feature type="compositionally biased region" description="Polar residues" evidence="1">
    <location>
        <begin position="512"/>
        <end position="532"/>
    </location>
</feature>
<feature type="compositionally biased region" description="Polar residues" evidence="1">
    <location>
        <begin position="710"/>
        <end position="747"/>
    </location>
</feature>
<dbReference type="Gene3D" id="3.90.70.10">
    <property type="entry name" value="Cysteine proteinases"/>
    <property type="match status" value="1"/>
</dbReference>
<evidence type="ECO:0000313" key="3">
    <source>
        <dbReference type="EMBL" id="OCT61595.1"/>
    </source>
</evidence>
<feature type="compositionally biased region" description="Basic residues" evidence="1">
    <location>
        <begin position="433"/>
        <end position="447"/>
    </location>
</feature>
<dbReference type="InterPro" id="IPR018200">
    <property type="entry name" value="USP_CS"/>
</dbReference>